<protein>
    <recommendedName>
        <fullName evidence="3">N-acetyltransferase domain-containing protein</fullName>
    </recommendedName>
</protein>
<reference evidence="1 2" key="1">
    <citation type="submission" date="2019-11" db="EMBL/GenBank/DDBJ databases">
        <authorList>
            <person name="Zhang X.Y."/>
        </authorList>
    </citation>
    <scope>NUCLEOTIDE SEQUENCE [LARGE SCALE GENOMIC DNA]</scope>
    <source>
        <strain evidence="1 2">C176</strain>
    </source>
</reference>
<proteinExistence type="predicted"/>
<dbReference type="Proteomes" id="UP000433788">
    <property type="component" value="Unassembled WGS sequence"/>
</dbReference>
<evidence type="ECO:0000313" key="1">
    <source>
        <dbReference type="EMBL" id="MRH79009.1"/>
    </source>
</evidence>
<gene>
    <name evidence="1" type="ORF">GH984_09880</name>
</gene>
<name>A0A6N7QUC7_9GAMM</name>
<dbReference type="AlphaFoldDB" id="A0A6N7QUC7"/>
<organism evidence="1 2">
    <name type="scientific">Spiribacter salilacus</name>
    <dbReference type="NCBI Taxonomy" id="2664894"/>
    <lineage>
        <taxon>Bacteria</taxon>
        <taxon>Pseudomonadati</taxon>
        <taxon>Pseudomonadota</taxon>
        <taxon>Gammaproteobacteria</taxon>
        <taxon>Chromatiales</taxon>
        <taxon>Ectothiorhodospiraceae</taxon>
        <taxon>Spiribacter</taxon>
    </lineage>
</organism>
<keyword evidence="2" id="KW-1185">Reference proteome</keyword>
<evidence type="ECO:0000313" key="2">
    <source>
        <dbReference type="Proteomes" id="UP000433788"/>
    </source>
</evidence>
<accession>A0A6N7QUC7</accession>
<comment type="caution">
    <text evidence="1">The sequence shown here is derived from an EMBL/GenBank/DDBJ whole genome shotgun (WGS) entry which is preliminary data.</text>
</comment>
<evidence type="ECO:0008006" key="3">
    <source>
        <dbReference type="Google" id="ProtNLM"/>
    </source>
</evidence>
<dbReference type="EMBL" id="WJPP01000005">
    <property type="protein sequence ID" value="MRH79009.1"/>
    <property type="molecule type" value="Genomic_DNA"/>
</dbReference>
<dbReference type="RefSeq" id="WP_153720056.1">
    <property type="nucleotide sequence ID" value="NZ_WJPP01000005.1"/>
</dbReference>
<sequence length="290" mass="32967">MAGLQIQQLNKEDSAEFCSLTYPSQRWLLLNPGQEKVIAVGVRSGQDPVGLALAHARPTSFDELVSLYINPLFDSPAVRNKLLAQIEKECSAVGLETLQFLPVVWEPSIQSLEWLIEHGWTYQGTRQLVCKAPVDNLLAIDWLQRPQLPAGYHCIPWSEVSDSSRQTLKDSQPHWPSLLDPFYLEKDHCDSVSQALLDEKSRIRGWLITHGIDAQILRWTASWVDPQIQSMTRVFPLWRNAAEAQKAGSKHPLATWTVPIGLDRMQRFTLRRIRPHLTALGYATLFSREL</sequence>